<feature type="compositionally biased region" description="Low complexity" evidence="20">
    <location>
        <begin position="268"/>
        <end position="277"/>
    </location>
</feature>
<proteinExistence type="inferred from homology"/>
<evidence type="ECO:0000256" key="3">
    <source>
        <dbReference type="ARBA" id="ARBA00004286"/>
    </source>
</evidence>
<keyword evidence="24" id="KW-1185">Reference proteome</keyword>
<evidence type="ECO:0000256" key="10">
    <source>
        <dbReference type="ARBA" id="ARBA00022771"/>
    </source>
</evidence>
<evidence type="ECO:0000256" key="11">
    <source>
        <dbReference type="ARBA" id="ARBA00022786"/>
    </source>
</evidence>
<evidence type="ECO:0000256" key="4">
    <source>
        <dbReference type="ARBA" id="ARBA00004906"/>
    </source>
</evidence>
<dbReference type="GO" id="GO:0006974">
    <property type="term" value="P:DNA damage response"/>
    <property type="evidence" value="ECO:0007669"/>
    <property type="project" value="UniProtKB-KW"/>
</dbReference>
<evidence type="ECO:0000259" key="22">
    <source>
        <dbReference type="PROSITE" id="PS52051"/>
    </source>
</evidence>
<dbReference type="AlphaFoldDB" id="A0AAD7ZVQ0"/>
<evidence type="ECO:0000256" key="2">
    <source>
        <dbReference type="ARBA" id="ARBA00004123"/>
    </source>
</evidence>
<evidence type="ECO:0000256" key="20">
    <source>
        <dbReference type="SAM" id="MobiDB-lite"/>
    </source>
</evidence>
<evidence type="ECO:0000256" key="16">
    <source>
        <dbReference type="ARBA" id="ARBA00069328"/>
    </source>
</evidence>
<comment type="similarity">
    <text evidence="15 19">Belongs to the MSL2 family.</text>
</comment>
<evidence type="ECO:0000256" key="14">
    <source>
        <dbReference type="ARBA" id="ARBA00023242"/>
    </source>
</evidence>
<dbReference type="Gene3D" id="3.30.40.10">
    <property type="entry name" value="Zinc/RING finger domain, C3HC4 (zinc finger)"/>
    <property type="match status" value="1"/>
</dbReference>
<dbReference type="PANTHER" id="PTHR16048">
    <property type="entry name" value="MSL2-RELATED"/>
    <property type="match status" value="1"/>
</dbReference>
<evidence type="ECO:0000256" key="1">
    <source>
        <dbReference type="ARBA" id="ARBA00000900"/>
    </source>
</evidence>
<comment type="pathway">
    <text evidence="4">Protein modification; protein ubiquitination.</text>
</comment>
<evidence type="ECO:0000256" key="18">
    <source>
        <dbReference type="PROSITE-ProRule" id="PRU00175"/>
    </source>
</evidence>
<dbReference type="SUPFAM" id="SSF57850">
    <property type="entry name" value="RING/U-box"/>
    <property type="match status" value="1"/>
</dbReference>
<comment type="caution">
    <text evidence="23">The sequence shown here is derived from an EMBL/GenBank/DDBJ whole genome shotgun (WGS) entry which is preliminary data.</text>
</comment>
<comment type="catalytic activity">
    <reaction evidence="1">
        <text>S-ubiquitinyl-[E2 ubiquitin-conjugating enzyme]-L-cysteine + [acceptor protein]-L-lysine = [E2 ubiquitin-conjugating enzyme]-L-cysteine + N(6)-ubiquitinyl-[acceptor protein]-L-lysine.</text>
        <dbReference type="EC" id="2.3.2.27"/>
    </reaction>
</comment>
<dbReference type="Pfam" id="PF16685">
    <property type="entry name" value="zf-RING_10"/>
    <property type="match status" value="1"/>
</dbReference>
<reference evidence="23" key="2">
    <citation type="submission" date="2023-05" db="EMBL/GenBank/DDBJ databases">
        <authorList>
            <person name="Fouks B."/>
        </authorList>
    </citation>
    <scope>NUCLEOTIDE SEQUENCE</scope>
    <source>
        <strain evidence="23">Stay&amp;Tobe</strain>
        <tissue evidence="23">Testes</tissue>
    </source>
</reference>
<dbReference type="EC" id="2.3.2.27" evidence="5"/>
<keyword evidence="13" id="KW-0156">Chromatin regulator</keyword>
<dbReference type="SMART" id="SM01114">
    <property type="entry name" value="CXC"/>
    <property type="match status" value="1"/>
</dbReference>
<feature type="domain" description="CXC MSL2-type" evidence="22">
    <location>
        <begin position="278"/>
        <end position="329"/>
    </location>
</feature>
<dbReference type="GO" id="GO:0005634">
    <property type="term" value="C:nucleus"/>
    <property type="evidence" value="ECO:0007669"/>
    <property type="project" value="UniProtKB-SubCell"/>
</dbReference>
<dbReference type="FunFam" id="3.30.40.10:FF:000174">
    <property type="entry name" value="E3 ubiquitin-protein ligase MSL2"/>
    <property type="match status" value="1"/>
</dbReference>
<feature type="compositionally biased region" description="Acidic residues" evidence="20">
    <location>
        <begin position="418"/>
        <end position="429"/>
    </location>
</feature>
<dbReference type="InterPro" id="IPR032049">
    <property type="entry name" value="Msl2-CXC"/>
</dbReference>
<feature type="region of interest" description="Disordered" evidence="20">
    <location>
        <begin position="251"/>
        <end position="281"/>
    </location>
</feature>
<gene>
    <name evidence="23" type="ORF">L9F63_018806</name>
</gene>
<evidence type="ECO:0000256" key="6">
    <source>
        <dbReference type="ARBA" id="ARBA00022454"/>
    </source>
</evidence>
<evidence type="ECO:0000256" key="8">
    <source>
        <dbReference type="ARBA" id="ARBA00022723"/>
    </source>
</evidence>
<dbReference type="InterPro" id="IPR033467">
    <property type="entry name" value="Tesmin/TSO1-like_CXC"/>
</dbReference>
<reference evidence="23" key="1">
    <citation type="journal article" date="2023" name="IScience">
        <title>Live-bearing cockroach genome reveals convergent evolutionary mechanisms linked to viviparity in insects and beyond.</title>
        <authorList>
            <person name="Fouks B."/>
            <person name="Harrison M.C."/>
            <person name="Mikhailova A.A."/>
            <person name="Marchal E."/>
            <person name="English S."/>
            <person name="Carruthers M."/>
            <person name="Jennings E.C."/>
            <person name="Chiamaka E.L."/>
            <person name="Frigard R.A."/>
            <person name="Pippel M."/>
            <person name="Attardo G.M."/>
            <person name="Benoit J.B."/>
            <person name="Bornberg-Bauer E."/>
            <person name="Tobe S.S."/>
        </authorList>
    </citation>
    <scope>NUCLEOTIDE SEQUENCE</scope>
    <source>
        <strain evidence="23">Stay&amp;Tobe</strain>
    </source>
</reference>
<dbReference type="InterPro" id="IPR013083">
    <property type="entry name" value="Znf_RING/FYVE/PHD"/>
</dbReference>
<dbReference type="GO" id="GO:0072487">
    <property type="term" value="C:MSL complex"/>
    <property type="evidence" value="ECO:0007669"/>
    <property type="project" value="UniProtKB-UniRule"/>
</dbReference>
<sequence>MNATSLYVSTCRLVLQADIEDSSSWTDLYRLVPYLRQSLSCTVCGNLLIEPYTPTETNCQHHVCRPCKGGRKKLKPSCSWCKNYDKYVENVQLRILLQCYKKLCEYVTSTSIYRTLLLTAAASNTTGTSSLMDLIQEGAGFKDEYKSTAGLSKSAYSILPCVYTSTSTQTQTALATASIGPADPNSPLSANDLQAIRTVSNGSSLYSVMYAGTGNKITIKRKANDIEGEGADVTTCNAEVPVTAVNVGNFKKPQQRTTTGKAGGTGSGNKSSGAATGTKRKGCRCGNATATPGKLTCCGQRCPCYVESKACLECRCRGCRNPHRPGGHKVRPLIPELQNFQLHLSPTPMVSTATLTTPGESTLTAIDPQQCLTVESADLSANTVQVLGVYTTQLHTVSPALPAALLVGDDNLPSTESSGEETSDVDIDI</sequence>
<dbReference type="InterPro" id="IPR001841">
    <property type="entry name" value="Znf_RING"/>
</dbReference>
<dbReference type="CDD" id="cd16522">
    <property type="entry name" value="RING-HC_MSL2"/>
    <property type="match status" value="1"/>
</dbReference>
<dbReference type="PANTHER" id="PTHR16048:SF3">
    <property type="entry name" value="E3 UBIQUITIN-PROTEIN LIGASE MSL2"/>
    <property type="match status" value="1"/>
</dbReference>
<evidence type="ECO:0000256" key="13">
    <source>
        <dbReference type="ARBA" id="ARBA00022853"/>
    </source>
</evidence>
<name>A0AAD7ZVQ0_DIPPU</name>
<organism evidence="23 24">
    <name type="scientific">Diploptera punctata</name>
    <name type="common">Pacific beetle cockroach</name>
    <dbReference type="NCBI Taxonomy" id="6984"/>
    <lineage>
        <taxon>Eukaryota</taxon>
        <taxon>Metazoa</taxon>
        <taxon>Ecdysozoa</taxon>
        <taxon>Arthropoda</taxon>
        <taxon>Hexapoda</taxon>
        <taxon>Insecta</taxon>
        <taxon>Pterygota</taxon>
        <taxon>Neoptera</taxon>
        <taxon>Polyneoptera</taxon>
        <taxon>Dictyoptera</taxon>
        <taxon>Blattodea</taxon>
        <taxon>Blaberoidea</taxon>
        <taxon>Blaberidae</taxon>
        <taxon>Diplopterinae</taxon>
        <taxon>Diploptera</taxon>
    </lineage>
</organism>
<evidence type="ECO:0000259" key="21">
    <source>
        <dbReference type="PROSITE" id="PS50089"/>
    </source>
</evidence>
<evidence type="ECO:0000313" key="23">
    <source>
        <dbReference type="EMBL" id="KAJ9587780.1"/>
    </source>
</evidence>
<dbReference type="Proteomes" id="UP001233999">
    <property type="component" value="Unassembled WGS sequence"/>
</dbReference>
<dbReference type="PROSITE" id="PS52051">
    <property type="entry name" value="CXC_MSL2"/>
    <property type="match status" value="1"/>
</dbReference>
<feature type="domain" description="RING-type" evidence="21">
    <location>
        <begin position="41"/>
        <end position="82"/>
    </location>
</feature>
<evidence type="ECO:0000256" key="15">
    <source>
        <dbReference type="ARBA" id="ARBA00061593"/>
    </source>
</evidence>
<dbReference type="PROSITE" id="PS50089">
    <property type="entry name" value="ZF_RING_2"/>
    <property type="match status" value="1"/>
</dbReference>
<keyword evidence="7" id="KW-0808">Transferase</keyword>
<dbReference type="CDD" id="cd13122">
    <property type="entry name" value="MSL2_CXC"/>
    <property type="match status" value="1"/>
</dbReference>
<keyword evidence="10 18" id="KW-0863">Zinc-finger</keyword>
<dbReference type="GO" id="GO:0016567">
    <property type="term" value="P:protein ubiquitination"/>
    <property type="evidence" value="ECO:0007669"/>
    <property type="project" value="TreeGrafter"/>
</dbReference>
<evidence type="ECO:0000256" key="12">
    <source>
        <dbReference type="ARBA" id="ARBA00022833"/>
    </source>
</evidence>
<evidence type="ECO:0000256" key="5">
    <source>
        <dbReference type="ARBA" id="ARBA00012483"/>
    </source>
</evidence>
<evidence type="ECO:0000256" key="19">
    <source>
        <dbReference type="PROSITE-ProRule" id="PRU01396"/>
    </source>
</evidence>
<keyword evidence="14 19" id="KW-0539">Nucleus</keyword>
<keyword evidence="11" id="KW-0833">Ubl conjugation pathway</keyword>
<dbReference type="InterPro" id="IPR037922">
    <property type="entry name" value="MSL2"/>
</dbReference>
<accession>A0AAD7ZVQ0</accession>
<keyword evidence="12" id="KW-0862">Zinc</keyword>
<evidence type="ECO:0000256" key="7">
    <source>
        <dbReference type="ARBA" id="ARBA00022679"/>
    </source>
</evidence>
<keyword evidence="8" id="KW-0479">Metal-binding</keyword>
<dbReference type="EMBL" id="JASPKZ010006064">
    <property type="protein sequence ID" value="KAJ9587780.1"/>
    <property type="molecule type" value="Genomic_DNA"/>
</dbReference>
<feature type="region of interest" description="Disordered" evidence="20">
    <location>
        <begin position="410"/>
        <end position="429"/>
    </location>
</feature>
<protein>
    <recommendedName>
        <fullName evidence="16">E3 ubiquitin-protein ligase MSL2</fullName>
        <ecNumber evidence="5">2.3.2.27</ecNumber>
    </recommendedName>
    <alternativeName>
        <fullName evidence="17">Male-specific lethal-2 homolog</fullName>
    </alternativeName>
</protein>
<evidence type="ECO:0000256" key="17">
    <source>
        <dbReference type="ARBA" id="ARBA00077415"/>
    </source>
</evidence>
<evidence type="ECO:0000313" key="24">
    <source>
        <dbReference type="Proteomes" id="UP001233999"/>
    </source>
</evidence>
<dbReference type="Pfam" id="PF16682">
    <property type="entry name" value="MSL2-CXC"/>
    <property type="match status" value="1"/>
</dbReference>
<dbReference type="GO" id="GO:0008270">
    <property type="term" value="F:zinc ion binding"/>
    <property type="evidence" value="ECO:0007669"/>
    <property type="project" value="UniProtKB-KW"/>
</dbReference>
<keyword evidence="9" id="KW-0227">DNA damage</keyword>
<dbReference type="GO" id="GO:0061630">
    <property type="term" value="F:ubiquitin protein ligase activity"/>
    <property type="evidence" value="ECO:0007669"/>
    <property type="project" value="UniProtKB-EC"/>
</dbReference>
<dbReference type="GO" id="GO:0006325">
    <property type="term" value="P:chromatin organization"/>
    <property type="evidence" value="ECO:0007669"/>
    <property type="project" value="UniProtKB-KW"/>
</dbReference>
<dbReference type="InterPro" id="IPR032043">
    <property type="entry name" value="Msl2_Znf-RING"/>
</dbReference>
<keyword evidence="6 19" id="KW-0158">Chromosome</keyword>
<evidence type="ECO:0000256" key="9">
    <source>
        <dbReference type="ARBA" id="ARBA00022763"/>
    </source>
</evidence>
<comment type="subcellular location">
    <subcellularLocation>
        <location evidence="3">Chromosome</location>
    </subcellularLocation>
    <subcellularLocation>
        <location evidence="2">Nucleus</location>
    </subcellularLocation>
</comment>